<dbReference type="Proteomes" id="UP000677228">
    <property type="component" value="Unassembled WGS sequence"/>
</dbReference>
<evidence type="ECO:0000313" key="4">
    <source>
        <dbReference type="EMBL" id="CAF0860218.1"/>
    </source>
</evidence>
<dbReference type="InterPro" id="IPR001452">
    <property type="entry name" value="SH3_domain"/>
</dbReference>
<dbReference type="CDD" id="cd00174">
    <property type="entry name" value="SH3"/>
    <property type="match status" value="1"/>
</dbReference>
<proteinExistence type="predicted"/>
<sequence length="525" mass="59758">MEHCSQKHNSNSWTQSKIIRIFQFRKHVKELTNVCKKINKDPCHEFVSSKQTSASTDTLPTKKKECSSKPKLQTLRTKINDCKKRSKSACRLSTRIRPETETKSTGNYIKKTQHQGSFRKIHVLSTITKEDLNTSTLATELNPTLSEKCGGFYRELTLATRQCPAMLDMLVTQSYKPLHPKFKETIAVTKGMIVKALFATSNWVWIETLCKKQGFVPLYCLLPNSCSTATDEVYIEPSQISCQTNEKKSDDDRKSAPVPWCSSLSLPSTNYNSQNNLSLLNVSTAANGYDEQGLLCEYSTNNHQTKTTNTNYYNHGRFNQQQSATLSNSSHHRPRLSINNRCYNTLSKLPSNSNETKGLFVSAIGPCSYNDESDYCRRFFNKNGSYLTTPRNTIKDESMLSRQISNISLDPYDTSLNMTPSILNRKSLSISTFEQFAKRNLTVTNQINTNNNQESYSLNCRLRVIDNYQPTFHGDVSVLDGEVVTLIEKSPRNQNLTDWLFVRRGDGKTGYVPKQIILLDKPYYK</sequence>
<keyword evidence="1 2" id="KW-0728">SH3 domain</keyword>
<dbReference type="InterPro" id="IPR036028">
    <property type="entry name" value="SH3-like_dom_sf"/>
</dbReference>
<gene>
    <name evidence="4" type="ORF">GPM918_LOCUS6545</name>
    <name evidence="5" type="ORF">OVA965_LOCUS7876</name>
    <name evidence="6" type="ORF">SRO942_LOCUS6545</name>
    <name evidence="7" type="ORF">TMI583_LOCUS7872</name>
</gene>
<dbReference type="EMBL" id="CAJOBA010002574">
    <property type="protein sequence ID" value="CAF3650725.1"/>
    <property type="molecule type" value="Genomic_DNA"/>
</dbReference>
<dbReference type="OrthoDB" id="9991832at2759"/>
<dbReference type="Gene3D" id="2.30.30.40">
    <property type="entry name" value="SH3 Domains"/>
    <property type="match status" value="1"/>
</dbReference>
<dbReference type="SMART" id="SM00326">
    <property type="entry name" value="SH3"/>
    <property type="match status" value="1"/>
</dbReference>
<name>A0A813WTK3_9BILA</name>
<evidence type="ECO:0000313" key="8">
    <source>
        <dbReference type="Proteomes" id="UP000663829"/>
    </source>
</evidence>
<dbReference type="AlphaFoldDB" id="A0A813WTK3"/>
<dbReference type="EMBL" id="CAJOBC010001012">
    <property type="protein sequence ID" value="CAF3647861.1"/>
    <property type="molecule type" value="Genomic_DNA"/>
</dbReference>
<dbReference type="PROSITE" id="PS50002">
    <property type="entry name" value="SH3"/>
    <property type="match status" value="1"/>
</dbReference>
<dbReference type="EMBL" id="CAJNOK010002573">
    <property type="protein sequence ID" value="CAF0865894.1"/>
    <property type="molecule type" value="Genomic_DNA"/>
</dbReference>
<dbReference type="Proteomes" id="UP000682733">
    <property type="component" value="Unassembled WGS sequence"/>
</dbReference>
<feature type="domain" description="SH3" evidence="3">
    <location>
        <begin position="457"/>
        <end position="522"/>
    </location>
</feature>
<evidence type="ECO:0000256" key="1">
    <source>
        <dbReference type="ARBA" id="ARBA00022443"/>
    </source>
</evidence>
<reference evidence="4" key="1">
    <citation type="submission" date="2021-02" db="EMBL/GenBank/DDBJ databases">
        <authorList>
            <person name="Nowell W R."/>
        </authorList>
    </citation>
    <scope>NUCLEOTIDE SEQUENCE</scope>
</reference>
<organism evidence="4 8">
    <name type="scientific">Didymodactylos carnosus</name>
    <dbReference type="NCBI Taxonomy" id="1234261"/>
    <lineage>
        <taxon>Eukaryota</taxon>
        <taxon>Metazoa</taxon>
        <taxon>Spiralia</taxon>
        <taxon>Gnathifera</taxon>
        <taxon>Rotifera</taxon>
        <taxon>Eurotatoria</taxon>
        <taxon>Bdelloidea</taxon>
        <taxon>Philodinida</taxon>
        <taxon>Philodinidae</taxon>
        <taxon>Didymodactylos</taxon>
    </lineage>
</organism>
<dbReference type="EMBL" id="CAJNOQ010001012">
    <property type="protein sequence ID" value="CAF0860218.1"/>
    <property type="molecule type" value="Genomic_DNA"/>
</dbReference>
<keyword evidence="8" id="KW-1185">Reference proteome</keyword>
<dbReference type="Proteomes" id="UP000681722">
    <property type="component" value="Unassembled WGS sequence"/>
</dbReference>
<accession>A0A813WTK3</accession>
<evidence type="ECO:0000259" key="3">
    <source>
        <dbReference type="PROSITE" id="PS50002"/>
    </source>
</evidence>
<protein>
    <recommendedName>
        <fullName evidence="3">SH3 domain-containing protein</fullName>
    </recommendedName>
</protein>
<evidence type="ECO:0000256" key="2">
    <source>
        <dbReference type="PROSITE-ProRule" id="PRU00192"/>
    </source>
</evidence>
<dbReference type="Proteomes" id="UP000663829">
    <property type="component" value="Unassembled WGS sequence"/>
</dbReference>
<comment type="caution">
    <text evidence="4">The sequence shown here is derived from an EMBL/GenBank/DDBJ whole genome shotgun (WGS) entry which is preliminary data.</text>
</comment>
<evidence type="ECO:0000313" key="7">
    <source>
        <dbReference type="EMBL" id="CAF3650725.1"/>
    </source>
</evidence>
<evidence type="ECO:0000313" key="6">
    <source>
        <dbReference type="EMBL" id="CAF3647861.1"/>
    </source>
</evidence>
<evidence type="ECO:0000313" key="5">
    <source>
        <dbReference type="EMBL" id="CAF0865894.1"/>
    </source>
</evidence>
<dbReference type="SUPFAM" id="SSF50044">
    <property type="entry name" value="SH3-domain"/>
    <property type="match status" value="1"/>
</dbReference>